<name>A0AAX3K662_9FIRM</name>
<feature type="compositionally biased region" description="Basic and acidic residues" evidence="1">
    <location>
        <begin position="31"/>
        <end position="41"/>
    </location>
</feature>
<feature type="region of interest" description="Disordered" evidence="1">
    <location>
        <begin position="54"/>
        <end position="83"/>
    </location>
</feature>
<dbReference type="Proteomes" id="UP001210690">
    <property type="component" value="Chromosome"/>
</dbReference>
<feature type="compositionally biased region" description="Basic and acidic residues" evidence="1">
    <location>
        <begin position="54"/>
        <end position="69"/>
    </location>
</feature>
<organism evidence="2 3">
    <name type="scientific">Parvimonas micra</name>
    <dbReference type="NCBI Taxonomy" id="33033"/>
    <lineage>
        <taxon>Bacteria</taxon>
        <taxon>Bacillati</taxon>
        <taxon>Bacillota</taxon>
        <taxon>Tissierellia</taxon>
        <taxon>Tissierellales</taxon>
        <taxon>Peptoniphilaceae</taxon>
        <taxon>Parvimonas</taxon>
    </lineage>
</organism>
<protein>
    <submittedName>
        <fullName evidence="2">Uncharacterized protein</fullName>
    </submittedName>
</protein>
<evidence type="ECO:0000256" key="1">
    <source>
        <dbReference type="SAM" id="MobiDB-lite"/>
    </source>
</evidence>
<accession>A0AAX3K662</accession>
<proteinExistence type="predicted"/>
<evidence type="ECO:0000313" key="3">
    <source>
        <dbReference type="Proteomes" id="UP001210690"/>
    </source>
</evidence>
<feature type="compositionally biased region" description="Basic residues" evidence="1">
    <location>
        <begin position="73"/>
        <end position="83"/>
    </location>
</feature>
<dbReference type="AlphaFoldDB" id="A0AAX3K662"/>
<reference evidence="2" key="1">
    <citation type="submission" date="2022-07" db="EMBL/GenBank/DDBJ databases">
        <title>Parvimonas micra travels from the subgingival sulcus of the human oral cavity to the colorectal adenocarcinoma.</title>
        <authorList>
            <person name="Conde-Perez K."/>
            <person name="Buetas E."/>
            <person name="Aja-Macaya P."/>
            <person name="Martin-De Arribas E."/>
            <person name="Iglesias-Corras I."/>
            <person name="Trigo-Tasende N."/>
            <person name="Nasser-Ali M."/>
            <person name="Estevez L.S."/>
            <person name="Rumbo-Feal S."/>
            <person name="Otero-Alen B."/>
            <person name="Noguera J.F."/>
            <person name="Concha A."/>
            <person name="Pardinas-Lopez S."/>
            <person name="Carda-Dieguez M."/>
            <person name="Gomez-Randulfe I."/>
            <person name="Martinez-Lago N."/>
            <person name="Ladra S."/>
            <person name="Aparicio L.A."/>
            <person name="Bou G."/>
            <person name="Mira A."/>
            <person name="Vallejo J.A."/>
            <person name="Poza M."/>
        </authorList>
    </citation>
    <scope>NUCLEOTIDE SEQUENCE</scope>
    <source>
        <strain evidence="2">PM102KC-G-1</strain>
    </source>
</reference>
<dbReference type="EMBL" id="CP101412">
    <property type="protein sequence ID" value="WBB30607.1"/>
    <property type="molecule type" value="Genomic_DNA"/>
</dbReference>
<sequence>MGKKLKRDFKERQRARIEKETLQSNGSIEPEESKLKHNDDYRGKIVHDKGKFQDKVHERVSKRSAEAELNRNISKRNARYRSA</sequence>
<feature type="region of interest" description="Disordered" evidence="1">
    <location>
        <begin position="1"/>
        <end position="41"/>
    </location>
</feature>
<feature type="compositionally biased region" description="Basic and acidic residues" evidence="1">
    <location>
        <begin position="8"/>
        <end position="21"/>
    </location>
</feature>
<evidence type="ECO:0000313" key="2">
    <source>
        <dbReference type="EMBL" id="WBB30607.1"/>
    </source>
</evidence>
<gene>
    <name evidence="2" type="ORF">NM222_06465</name>
</gene>